<reference evidence="4 5" key="1">
    <citation type="journal article" date="2015" name="Stand. Genomic Sci.">
        <title>Genomic Encyclopedia of Bacterial and Archaeal Type Strains, Phase III: the genomes of soil and plant-associated and newly described type strains.</title>
        <authorList>
            <person name="Whitman W.B."/>
            <person name="Woyke T."/>
            <person name="Klenk H.P."/>
            <person name="Zhou Y."/>
            <person name="Lilburn T.G."/>
            <person name="Beck B.J."/>
            <person name="De Vos P."/>
            <person name="Vandamme P."/>
            <person name="Eisen J.A."/>
            <person name="Garrity G."/>
            <person name="Hugenholtz P."/>
            <person name="Kyrpides N.C."/>
        </authorList>
    </citation>
    <scope>NUCLEOTIDE SEQUENCE [LARGE SCALE GENOMIC DNA]</scope>
    <source>
        <strain evidence="4 5">CV2</strain>
    </source>
</reference>
<feature type="compositionally biased region" description="Pro residues" evidence="1">
    <location>
        <begin position="172"/>
        <end position="200"/>
    </location>
</feature>
<keyword evidence="2" id="KW-0812">Transmembrane</keyword>
<evidence type="ECO:0000313" key="4">
    <source>
        <dbReference type="EMBL" id="RZS59120.1"/>
    </source>
</evidence>
<dbReference type="OrthoDB" id="68195at2"/>
<feature type="compositionally biased region" description="Low complexity" evidence="1">
    <location>
        <begin position="201"/>
        <end position="223"/>
    </location>
</feature>
<feature type="region of interest" description="Disordered" evidence="1">
    <location>
        <begin position="172"/>
        <end position="266"/>
    </location>
</feature>
<feature type="transmembrane region" description="Helical" evidence="2">
    <location>
        <begin position="288"/>
        <end position="312"/>
    </location>
</feature>
<keyword evidence="2" id="KW-0472">Membrane</keyword>
<dbReference type="InterPro" id="IPR035940">
    <property type="entry name" value="CAP_sf"/>
</dbReference>
<dbReference type="SUPFAM" id="SSF55797">
    <property type="entry name" value="PR-1-like"/>
    <property type="match status" value="1"/>
</dbReference>
<dbReference type="AlphaFoldDB" id="A0A4V2EXD6"/>
<evidence type="ECO:0000259" key="3">
    <source>
        <dbReference type="Pfam" id="PF00188"/>
    </source>
</evidence>
<keyword evidence="2" id="KW-1133">Transmembrane helix</keyword>
<evidence type="ECO:0000256" key="1">
    <source>
        <dbReference type="SAM" id="MobiDB-lite"/>
    </source>
</evidence>
<dbReference type="InterPro" id="IPR014044">
    <property type="entry name" value="CAP_dom"/>
</dbReference>
<dbReference type="Pfam" id="PF00188">
    <property type="entry name" value="CAP"/>
    <property type="match status" value="1"/>
</dbReference>
<protein>
    <submittedName>
        <fullName evidence="4">Uncharacterized protein YkwD</fullName>
    </submittedName>
</protein>
<keyword evidence="5" id="KW-1185">Reference proteome</keyword>
<evidence type="ECO:0000313" key="5">
    <source>
        <dbReference type="Proteomes" id="UP000293519"/>
    </source>
</evidence>
<evidence type="ECO:0000256" key="2">
    <source>
        <dbReference type="SAM" id="Phobius"/>
    </source>
</evidence>
<sequence>MLAKTRAHPHNCIVVAARGVWASLAGVVMAAALVVVPVLAPAVAPAAHASESGTIHSLMNQGRAGAGLGPLARNPSLDQVALNWANQMAASGVMSHNPNYSTQIPAGWTRAGENVARGQASGAAMYDAWWNSAGHKANMLGDYTDVGIAFVQANGSTWGVQVFAKYGGSVPAPAPPPPPAPAPAPAPAPPPPPPPPPAEPAPAAEVPAPAADDASAAEDASADTPPPSREPSGDDAADDEGRAATGRTPQPTDDEDAGAGAGQTRDSDAAAASIRLAADGVALTPRDLAGSVAAVAAIVAAALLALTAALALGVPRRGAIANTVRQRFRSRNGNGLG</sequence>
<dbReference type="PANTHER" id="PTHR31157:SF1">
    <property type="entry name" value="SCP DOMAIN-CONTAINING PROTEIN"/>
    <property type="match status" value="1"/>
</dbReference>
<accession>A0A4V2EXD6</accession>
<dbReference type="Gene3D" id="3.40.33.10">
    <property type="entry name" value="CAP"/>
    <property type="match status" value="1"/>
</dbReference>
<proteinExistence type="predicted"/>
<organism evidence="4 5">
    <name type="scientific">Microcella putealis</name>
    <dbReference type="NCBI Taxonomy" id="337005"/>
    <lineage>
        <taxon>Bacteria</taxon>
        <taxon>Bacillati</taxon>
        <taxon>Actinomycetota</taxon>
        <taxon>Actinomycetes</taxon>
        <taxon>Micrococcales</taxon>
        <taxon>Microbacteriaceae</taxon>
        <taxon>Microcella</taxon>
    </lineage>
</organism>
<feature type="transmembrane region" description="Helical" evidence="2">
    <location>
        <begin position="20"/>
        <end position="40"/>
    </location>
</feature>
<dbReference type="CDD" id="cd05379">
    <property type="entry name" value="CAP_bacterial"/>
    <property type="match status" value="1"/>
</dbReference>
<dbReference type="EMBL" id="SGWW01000001">
    <property type="protein sequence ID" value="RZS59120.1"/>
    <property type="molecule type" value="Genomic_DNA"/>
</dbReference>
<dbReference type="Proteomes" id="UP000293519">
    <property type="component" value="Unassembled WGS sequence"/>
</dbReference>
<gene>
    <name evidence="4" type="ORF">EV141_0337</name>
</gene>
<name>A0A4V2EXD6_9MICO</name>
<dbReference type="PANTHER" id="PTHR31157">
    <property type="entry name" value="SCP DOMAIN-CONTAINING PROTEIN"/>
    <property type="match status" value="1"/>
</dbReference>
<feature type="domain" description="SCP" evidence="3">
    <location>
        <begin position="57"/>
        <end position="156"/>
    </location>
</feature>
<comment type="caution">
    <text evidence="4">The sequence shown here is derived from an EMBL/GenBank/DDBJ whole genome shotgun (WGS) entry which is preliminary data.</text>
</comment>